<sequence length="103" mass="10577">MNKHPNVKLPCHILAPCPPFTLSPLFSSALSSSSSSSSSCANLLPFTSPSSIMVLTALHPPFKGARPLHSLLHQHHAARAWRVCGGEAGGGETPQGAAEIGGG</sequence>
<organism evidence="1 2">
    <name type="scientific">Portunus trituberculatus</name>
    <name type="common">Swimming crab</name>
    <name type="synonym">Neptunus trituberculatus</name>
    <dbReference type="NCBI Taxonomy" id="210409"/>
    <lineage>
        <taxon>Eukaryota</taxon>
        <taxon>Metazoa</taxon>
        <taxon>Ecdysozoa</taxon>
        <taxon>Arthropoda</taxon>
        <taxon>Crustacea</taxon>
        <taxon>Multicrustacea</taxon>
        <taxon>Malacostraca</taxon>
        <taxon>Eumalacostraca</taxon>
        <taxon>Eucarida</taxon>
        <taxon>Decapoda</taxon>
        <taxon>Pleocyemata</taxon>
        <taxon>Brachyura</taxon>
        <taxon>Eubrachyura</taxon>
        <taxon>Portunoidea</taxon>
        <taxon>Portunidae</taxon>
        <taxon>Portuninae</taxon>
        <taxon>Portunus</taxon>
    </lineage>
</organism>
<comment type="caution">
    <text evidence="1">The sequence shown here is derived from an EMBL/GenBank/DDBJ whole genome shotgun (WGS) entry which is preliminary data.</text>
</comment>
<keyword evidence="2" id="KW-1185">Reference proteome</keyword>
<accession>A0A5B7EC70</accession>
<gene>
    <name evidence="1" type="ORF">E2C01_024397</name>
</gene>
<dbReference type="AlphaFoldDB" id="A0A5B7EC70"/>
<dbReference type="EMBL" id="VSRR010002371">
    <property type="protein sequence ID" value="MPC31118.1"/>
    <property type="molecule type" value="Genomic_DNA"/>
</dbReference>
<proteinExistence type="predicted"/>
<evidence type="ECO:0000313" key="2">
    <source>
        <dbReference type="Proteomes" id="UP000324222"/>
    </source>
</evidence>
<name>A0A5B7EC70_PORTR</name>
<evidence type="ECO:0000313" key="1">
    <source>
        <dbReference type="EMBL" id="MPC31118.1"/>
    </source>
</evidence>
<dbReference type="Proteomes" id="UP000324222">
    <property type="component" value="Unassembled WGS sequence"/>
</dbReference>
<protein>
    <submittedName>
        <fullName evidence="1">Uncharacterized protein</fullName>
    </submittedName>
</protein>
<reference evidence="1 2" key="1">
    <citation type="submission" date="2019-05" db="EMBL/GenBank/DDBJ databases">
        <title>Another draft genome of Portunus trituberculatus and its Hox gene families provides insights of decapod evolution.</title>
        <authorList>
            <person name="Jeong J.-H."/>
            <person name="Song I."/>
            <person name="Kim S."/>
            <person name="Choi T."/>
            <person name="Kim D."/>
            <person name="Ryu S."/>
            <person name="Kim W."/>
        </authorList>
    </citation>
    <scope>NUCLEOTIDE SEQUENCE [LARGE SCALE GENOMIC DNA]</scope>
    <source>
        <tissue evidence="1">Muscle</tissue>
    </source>
</reference>